<dbReference type="Proteomes" id="UP000887572">
    <property type="component" value="Unplaced"/>
</dbReference>
<keyword evidence="3" id="KW-1185">Reference proteome</keyword>
<reference evidence="4" key="1">
    <citation type="submission" date="2022-11" db="UniProtKB">
        <authorList>
            <consortium name="WormBaseParasite"/>
        </authorList>
    </citation>
    <scope>IDENTIFICATION</scope>
</reference>
<evidence type="ECO:0000256" key="2">
    <source>
        <dbReference type="SAM" id="SignalP"/>
    </source>
</evidence>
<dbReference type="AlphaFoldDB" id="A0A914H9W5"/>
<evidence type="ECO:0000256" key="1">
    <source>
        <dbReference type="SAM" id="MobiDB-lite"/>
    </source>
</evidence>
<keyword evidence="2" id="KW-0732">Signal</keyword>
<name>A0A914H9W5_GLORO</name>
<organism evidence="3 4">
    <name type="scientific">Globodera rostochiensis</name>
    <name type="common">Golden nematode worm</name>
    <name type="synonym">Heterodera rostochiensis</name>
    <dbReference type="NCBI Taxonomy" id="31243"/>
    <lineage>
        <taxon>Eukaryota</taxon>
        <taxon>Metazoa</taxon>
        <taxon>Ecdysozoa</taxon>
        <taxon>Nematoda</taxon>
        <taxon>Chromadorea</taxon>
        <taxon>Rhabditida</taxon>
        <taxon>Tylenchina</taxon>
        <taxon>Tylenchomorpha</taxon>
        <taxon>Tylenchoidea</taxon>
        <taxon>Heteroderidae</taxon>
        <taxon>Heteroderinae</taxon>
        <taxon>Globodera</taxon>
    </lineage>
</organism>
<evidence type="ECO:0000313" key="4">
    <source>
        <dbReference type="WBParaSite" id="Gr19_v10_g14605.t1"/>
    </source>
</evidence>
<feature type="signal peptide" evidence="2">
    <location>
        <begin position="1"/>
        <end position="21"/>
    </location>
</feature>
<protein>
    <submittedName>
        <fullName evidence="4">Secreted protein</fullName>
    </submittedName>
</protein>
<feature type="region of interest" description="Disordered" evidence="1">
    <location>
        <begin position="41"/>
        <end position="94"/>
    </location>
</feature>
<proteinExistence type="predicted"/>
<evidence type="ECO:0000313" key="3">
    <source>
        <dbReference type="Proteomes" id="UP000887572"/>
    </source>
</evidence>
<sequence length="115" mass="12953">MYSHSVIILSLMLAFFRYCIGSGMPYNEGFRITESTEYRPHILESSKQQPPPQSSKQGPYVLESSLQQPPAAKARKDPSRTKGHPWYNRPQADDAAEALKKALQKNKKGSSSKKK</sequence>
<dbReference type="WBParaSite" id="Gr19_v10_g14605.t1">
    <property type="protein sequence ID" value="Gr19_v10_g14605.t1"/>
    <property type="gene ID" value="Gr19_v10_g14605"/>
</dbReference>
<feature type="chain" id="PRO_5037225929" evidence="2">
    <location>
        <begin position="22"/>
        <end position="115"/>
    </location>
</feature>
<accession>A0A914H9W5</accession>